<dbReference type="Proteomes" id="UP001500013">
    <property type="component" value="Unassembled WGS sequence"/>
</dbReference>
<name>A0ABN2RMC8_9MICO</name>
<protein>
    <recommendedName>
        <fullName evidence="4">Glycosyl hydrolase family 32</fullName>
    </recommendedName>
</protein>
<dbReference type="SUPFAM" id="SSF75005">
    <property type="entry name" value="Arabinanase/levansucrase/invertase"/>
    <property type="match status" value="1"/>
</dbReference>
<evidence type="ECO:0000313" key="3">
    <source>
        <dbReference type="Proteomes" id="UP001500013"/>
    </source>
</evidence>
<feature type="region of interest" description="Disordered" evidence="1">
    <location>
        <begin position="236"/>
        <end position="256"/>
    </location>
</feature>
<dbReference type="InterPro" id="IPR023296">
    <property type="entry name" value="Glyco_hydro_beta-prop_sf"/>
</dbReference>
<comment type="caution">
    <text evidence="2">The sequence shown here is derived from an EMBL/GenBank/DDBJ whole genome shotgun (WGS) entry which is preliminary data.</text>
</comment>
<proteinExistence type="predicted"/>
<accession>A0ABN2RMC8</accession>
<reference evidence="2 3" key="1">
    <citation type="journal article" date="2019" name="Int. J. Syst. Evol. Microbiol.">
        <title>The Global Catalogue of Microorganisms (GCM) 10K type strain sequencing project: providing services to taxonomists for standard genome sequencing and annotation.</title>
        <authorList>
            <consortium name="The Broad Institute Genomics Platform"/>
            <consortium name="The Broad Institute Genome Sequencing Center for Infectious Disease"/>
            <person name="Wu L."/>
            <person name="Ma J."/>
        </authorList>
    </citation>
    <scope>NUCLEOTIDE SEQUENCE [LARGE SCALE GENOMIC DNA]</scope>
    <source>
        <strain evidence="2 3">JCM 15628</strain>
    </source>
</reference>
<dbReference type="EMBL" id="BAAAPU010000003">
    <property type="protein sequence ID" value="GAA1971633.1"/>
    <property type="molecule type" value="Genomic_DNA"/>
</dbReference>
<gene>
    <name evidence="2" type="ORF">GCM10009817_09580</name>
</gene>
<organism evidence="2 3">
    <name type="scientific">Terrabacter lapilli</name>
    <dbReference type="NCBI Taxonomy" id="436231"/>
    <lineage>
        <taxon>Bacteria</taxon>
        <taxon>Bacillati</taxon>
        <taxon>Actinomycetota</taxon>
        <taxon>Actinomycetes</taxon>
        <taxon>Micrococcales</taxon>
        <taxon>Intrasporangiaceae</taxon>
        <taxon>Terrabacter</taxon>
    </lineage>
</organism>
<keyword evidence="3" id="KW-1185">Reference proteome</keyword>
<evidence type="ECO:0000313" key="2">
    <source>
        <dbReference type="EMBL" id="GAA1971633.1"/>
    </source>
</evidence>
<dbReference type="Gene3D" id="2.115.10.20">
    <property type="entry name" value="Glycosyl hydrolase domain, family 43"/>
    <property type="match status" value="1"/>
</dbReference>
<evidence type="ECO:0000256" key="1">
    <source>
        <dbReference type="SAM" id="MobiDB-lite"/>
    </source>
</evidence>
<evidence type="ECO:0008006" key="4">
    <source>
        <dbReference type="Google" id="ProtNLM"/>
    </source>
</evidence>
<sequence length="323" mass="34517">MRTVAIVNGHDTLAARVAAASSGTAYAVVVPAPAPGEGNWVGAPSAALDDDGSFVVAYRVRTAALRGAATLVGRSPDGISLTPVVTLDKERFGAESLERSALVRTEKGRWRLYVSCATPGSKHWRIDALEADDPAGLDAAEPRTVFAGDAHEGVKDPVIRRTTRGWHAWVCCHPLQVRGEEDRMWTRYARSDDGLRWQWHGVALRGRQGSWDARGARVTAVLPDGSATYDGRASKAENFSERTGTAVPGATPGSLEARADEPVSTARYLDAVPLPAARPGSTSGFRLYYEAPLPDGSHELRTRMLMLEELGGAPRGRPVAPSS</sequence>